<reference evidence="1 2" key="1">
    <citation type="submission" date="2018-10" db="EMBL/GenBank/DDBJ databases">
        <title>Draft Genome Sequence of Bacteroides sp. KCTC 15687.</title>
        <authorList>
            <person name="Yu S.Y."/>
            <person name="Kim J.S."/>
            <person name="Oh B.S."/>
            <person name="Park S.H."/>
            <person name="Kang S.W."/>
            <person name="Park J.E."/>
            <person name="Choi S.H."/>
            <person name="Han K.I."/>
            <person name="Lee K.C."/>
            <person name="Eom M.K."/>
            <person name="Suh M.K."/>
            <person name="Lee D.H."/>
            <person name="Yoon H."/>
            <person name="Kim B."/>
            <person name="Yang S.J."/>
            <person name="Lee J.S."/>
            <person name="Lee J.H."/>
        </authorList>
    </citation>
    <scope>NUCLEOTIDE SEQUENCE [LARGE SCALE GENOMIC DNA]</scope>
    <source>
        <strain evidence="1 2">KCTC 15687</strain>
    </source>
</reference>
<dbReference type="RefSeq" id="WP_125041875.1">
    <property type="nucleotide sequence ID" value="NZ_BHWB01000009.1"/>
</dbReference>
<dbReference type="OrthoDB" id="1014488at2"/>
<accession>A0A401LX02</accession>
<dbReference type="Proteomes" id="UP000288079">
    <property type="component" value="Unassembled WGS sequence"/>
</dbReference>
<proteinExistence type="predicted"/>
<dbReference type="Gene3D" id="2.40.160.10">
    <property type="entry name" value="Porin"/>
    <property type="match status" value="1"/>
</dbReference>
<dbReference type="SUPFAM" id="SSF56935">
    <property type="entry name" value="Porins"/>
    <property type="match status" value="1"/>
</dbReference>
<name>A0A401LX02_9BACE</name>
<protein>
    <submittedName>
        <fullName evidence="1">Porin</fullName>
    </submittedName>
</protein>
<evidence type="ECO:0000313" key="1">
    <source>
        <dbReference type="EMBL" id="GCB36051.1"/>
    </source>
</evidence>
<dbReference type="InterPro" id="IPR023614">
    <property type="entry name" value="Porin_dom_sf"/>
</dbReference>
<dbReference type="InterPro" id="IPR010870">
    <property type="entry name" value="Porin_O/P"/>
</dbReference>
<gene>
    <name evidence="1" type="ORF">KGMB02408_29960</name>
</gene>
<comment type="caution">
    <text evidence="1">The sequence shown here is derived from an EMBL/GenBank/DDBJ whole genome shotgun (WGS) entry which is preliminary data.</text>
</comment>
<organism evidence="1 2">
    <name type="scientific">Bacteroides faecalis</name>
    <dbReference type="NCBI Taxonomy" id="2447885"/>
    <lineage>
        <taxon>Bacteria</taxon>
        <taxon>Pseudomonadati</taxon>
        <taxon>Bacteroidota</taxon>
        <taxon>Bacteroidia</taxon>
        <taxon>Bacteroidales</taxon>
        <taxon>Bacteroidaceae</taxon>
        <taxon>Bacteroides</taxon>
    </lineage>
</organism>
<keyword evidence="2" id="KW-1185">Reference proteome</keyword>
<sequence length="386" mass="44232">MKFLVKTQLKYPFIVFQIIIVIAFTAKAQNPHDQLQYKITGRMLMDGGIYMKNSNHFGNGMEFNDLRIGVKATYQNWNMKLEIGYAGNKAAIKDAFASYSYKKHSIQIGQFYEPFSLDMLCSTFDLRFNQSPGSVLALTNSRRMGVAYSYNTQHYYFCGGLFTDNDLSNLKNVSQGYAVDARFVYRPVYEKEKLVHIGLATIHCTPDGALPEEQNKHTFIYKSPGISTIDNRNLLLAEVDHAVSQFKVGTELLIYYHKFFLQSEYIRTYVKRKGSLKNYKAQGGYVQCSWLLLGKNYLYDNDVACPGRPEGKSLELCARFNYLTLNDRSAGIEGGMEKDFSIGLNYYLNKHIGIKLNYNYFLPGAHIKEIAFSDFSVIQGRFQFIF</sequence>
<evidence type="ECO:0000313" key="2">
    <source>
        <dbReference type="Proteomes" id="UP000288079"/>
    </source>
</evidence>
<dbReference type="Pfam" id="PF07396">
    <property type="entry name" value="Porin_O_P"/>
    <property type="match status" value="1"/>
</dbReference>
<dbReference type="AlphaFoldDB" id="A0A401LX02"/>
<dbReference type="EMBL" id="BHWB01000009">
    <property type="protein sequence ID" value="GCB36051.1"/>
    <property type="molecule type" value="Genomic_DNA"/>
</dbReference>